<dbReference type="Gene3D" id="3.40.190.10">
    <property type="entry name" value="Periplasmic binding protein-like II"/>
    <property type="match status" value="2"/>
</dbReference>
<evidence type="ECO:0000256" key="2">
    <source>
        <dbReference type="ARBA" id="ARBA00010742"/>
    </source>
</evidence>
<dbReference type="PANTHER" id="PTHR30024:SF47">
    <property type="entry name" value="TAURINE-BINDING PERIPLASMIC PROTEIN"/>
    <property type="match status" value="1"/>
</dbReference>
<dbReference type="SUPFAM" id="SSF53850">
    <property type="entry name" value="Periplasmic binding protein-like II"/>
    <property type="match status" value="1"/>
</dbReference>
<dbReference type="SMART" id="SM00062">
    <property type="entry name" value="PBPb"/>
    <property type="match status" value="1"/>
</dbReference>
<dbReference type="Proteomes" id="UP001481677">
    <property type="component" value="Unassembled WGS sequence"/>
</dbReference>
<evidence type="ECO:0000256" key="3">
    <source>
        <dbReference type="ARBA" id="ARBA00022729"/>
    </source>
</evidence>
<evidence type="ECO:0000313" key="7">
    <source>
        <dbReference type="Proteomes" id="UP001481677"/>
    </source>
</evidence>
<dbReference type="PANTHER" id="PTHR30024">
    <property type="entry name" value="ALIPHATIC SULFONATES-BINDING PROTEIN-RELATED"/>
    <property type="match status" value="1"/>
</dbReference>
<comment type="caution">
    <text evidence="6">The sequence shown here is derived from an EMBL/GenBank/DDBJ whole genome shotgun (WGS) entry which is preliminary data.</text>
</comment>
<dbReference type="InterPro" id="IPR001638">
    <property type="entry name" value="Solute-binding_3/MltF_N"/>
</dbReference>
<sequence>MRGRTGLDNKETIIVITIRRLLLPVLAACAALLSQSGASAASAPEKPKLSLAAAGVGFPYLPFVIAESRGYFKQAGLDVEIGVFSGGAKALQAMLGGSADIVAGAYSNTITMAAKGQKLVSFVTLASCPGWVFGVTRASHDKVKTYADLKGKRIGVSSPGSSFHMGVNYLLNRAGLKPGDVSIIGVGSSAGAIAAARSGQIDALMSNDPVATVLQGSGDLFPLAVMRDPAGTRATLGGDYPEASVYTTREFAARYPNTVQAVTNAIREAERWMAHATPEQVAAAVPPQYALADKDVFARAYGNMQNCISRDGLMTDAAAHTVRDVLAAFDPDIGKASIDLKATYDNRFVENANKH</sequence>
<comment type="similarity">
    <text evidence="2">Belongs to the bacterial solute-binding protein SsuA/TauA family.</text>
</comment>
<dbReference type="RefSeq" id="WP_240057292.1">
    <property type="nucleotide sequence ID" value="NZ_JAZHFZ010000013.1"/>
</dbReference>
<evidence type="ECO:0000259" key="5">
    <source>
        <dbReference type="SMART" id="SM00062"/>
    </source>
</evidence>
<keyword evidence="7" id="KW-1185">Reference proteome</keyword>
<feature type="signal peptide" evidence="4">
    <location>
        <begin position="1"/>
        <end position="40"/>
    </location>
</feature>
<dbReference type="InterPro" id="IPR015168">
    <property type="entry name" value="SsuA/THI5"/>
</dbReference>
<feature type="chain" id="PRO_5047417753" evidence="4">
    <location>
        <begin position="41"/>
        <end position="355"/>
    </location>
</feature>
<evidence type="ECO:0000256" key="1">
    <source>
        <dbReference type="ARBA" id="ARBA00004418"/>
    </source>
</evidence>
<organism evidence="6 7">
    <name type="scientific">Paraburkholderia azotifigens</name>
    <dbReference type="NCBI Taxonomy" id="2057004"/>
    <lineage>
        <taxon>Bacteria</taxon>
        <taxon>Pseudomonadati</taxon>
        <taxon>Pseudomonadota</taxon>
        <taxon>Betaproteobacteria</taxon>
        <taxon>Burkholderiales</taxon>
        <taxon>Burkholderiaceae</taxon>
        <taxon>Paraburkholderia</taxon>
    </lineage>
</organism>
<reference evidence="6 7" key="1">
    <citation type="submission" date="2024-01" db="EMBL/GenBank/DDBJ databases">
        <title>The diversity of rhizobia nodulating Mimosa spp. in eleven states of Brazil covering several biomes is determined by host plant, location, and edaphic factors.</title>
        <authorList>
            <person name="Rouws L."/>
            <person name="Barauna A."/>
            <person name="Beukes C."/>
            <person name="De Faria S.M."/>
            <person name="Gross E."/>
            <person name="Dos Reis Junior F.B."/>
            <person name="Simon M."/>
            <person name="Maluk M."/>
            <person name="Odee D.W."/>
            <person name="Kenicer G."/>
            <person name="Young J.P.W."/>
            <person name="Reis V.M."/>
            <person name="Zilli J."/>
            <person name="James E.K."/>
        </authorList>
    </citation>
    <scope>NUCLEOTIDE SEQUENCE [LARGE SCALE GENOMIC DNA]</scope>
    <source>
        <strain evidence="6 7">JPY530</strain>
    </source>
</reference>
<accession>A0ABU9QZ59</accession>
<proteinExistence type="inferred from homology"/>
<feature type="domain" description="Solute-binding protein family 3/N-terminal" evidence="5">
    <location>
        <begin position="53"/>
        <end position="276"/>
    </location>
</feature>
<protein>
    <submittedName>
        <fullName evidence="6">ABC transporter substrate-binding protein</fullName>
    </submittedName>
</protein>
<comment type="subcellular location">
    <subcellularLocation>
        <location evidence="1">Periplasm</location>
    </subcellularLocation>
</comment>
<name>A0ABU9QZ59_9BURK</name>
<gene>
    <name evidence="6" type="ORF">V4C56_08685</name>
</gene>
<dbReference type="Pfam" id="PF09084">
    <property type="entry name" value="NMT1"/>
    <property type="match status" value="1"/>
</dbReference>
<dbReference type="EMBL" id="JAZHGA010000005">
    <property type="protein sequence ID" value="MEM5339707.1"/>
    <property type="molecule type" value="Genomic_DNA"/>
</dbReference>
<evidence type="ECO:0000313" key="6">
    <source>
        <dbReference type="EMBL" id="MEM5339707.1"/>
    </source>
</evidence>
<keyword evidence="3 4" id="KW-0732">Signal</keyword>
<evidence type="ECO:0000256" key="4">
    <source>
        <dbReference type="SAM" id="SignalP"/>
    </source>
</evidence>